<keyword evidence="2" id="KW-0805">Transcription regulation</keyword>
<evidence type="ECO:0000259" key="7">
    <source>
        <dbReference type="Pfam" id="PF08281"/>
    </source>
</evidence>
<dbReference type="Pfam" id="PF04542">
    <property type="entry name" value="Sigma70_r2"/>
    <property type="match status" value="1"/>
</dbReference>
<feature type="domain" description="RNA polymerase sigma-70 region 2" evidence="6">
    <location>
        <begin position="39"/>
        <end position="106"/>
    </location>
</feature>
<dbReference type="GO" id="GO:0003677">
    <property type="term" value="F:DNA binding"/>
    <property type="evidence" value="ECO:0007669"/>
    <property type="project" value="UniProtKB-KW"/>
</dbReference>
<dbReference type="InterPro" id="IPR007627">
    <property type="entry name" value="RNA_pol_sigma70_r2"/>
</dbReference>
<dbReference type="PANTHER" id="PTHR43133:SF58">
    <property type="entry name" value="ECF RNA POLYMERASE SIGMA FACTOR SIGD"/>
    <property type="match status" value="1"/>
</dbReference>
<dbReference type="InterPro" id="IPR039425">
    <property type="entry name" value="RNA_pol_sigma-70-like"/>
</dbReference>
<feature type="domain" description="RNA polymerase sigma factor 70 region 4 type 2" evidence="7">
    <location>
        <begin position="136"/>
        <end position="182"/>
    </location>
</feature>
<evidence type="ECO:0000313" key="9">
    <source>
        <dbReference type="Proteomes" id="UP000485880"/>
    </source>
</evidence>
<evidence type="ECO:0000259" key="6">
    <source>
        <dbReference type="Pfam" id="PF04542"/>
    </source>
</evidence>
<comment type="similarity">
    <text evidence="1">Belongs to the sigma-70 factor family. ECF subfamily.</text>
</comment>
<organism evidence="8 9">
    <name type="scientific">Methylocella tundrae</name>
    <dbReference type="NCBI Taxonomy" id="227605"/>
    <lineage>
        <taxon>Bacteria</taxon>
        <taxon>Pseudomonadati</taxon>
        <taxon>Pseudomonadota</taxon>
        <taxon>Alphaproteobacteria</taxon>
        <taxon>Hyphomicrobiales</taxon>
        <taxon>Beijerinckiaceae</taxon>
        <taxon>Methylocella</taxon>
    </lineage>
</organism>
<dbReference type="InterPro" id="IPR013324">
    <property type="entry name" value="RNA_pol_sigma_r3/r4-like"/>
</dbReference>
<dbReference type="SUPFAM" id="SSF88946">
    <property type="entry name" value="Sigma2 domain of RNA polymerase sigma factors"/>
    <property type="match status" value="1"/>
</dbReference>
<accession>A0A8B6MBV3</accession>
<dbReference type="PANTHER" id="PTHR43133">
    <property type="entry name" value="RNA POLYMERASE ECF-TYPE SIGMA FACTO"/>
    <property type="match status" value="1"/>
</dbReference>
<protein>
    <submittedName>
        <fullName evidence="8">ECF RNA polymerase sigma factor SigF</fullName>
    </submittedName>
</protein>
<evidence type="ECO:0000256" key="2">
    <source>
        <dbReference type="ARBA" id="ARBA00023015"/>
    </source>
</evidence>
<keyword evidence="9" id="KW-1185">Reference proteome</keyword>
<dbReference type="GO" id="GO:0006352">
    <property type="term" value="P:DNA-templated transcription initiation"/>
    <property type="evidence" value="ECO:0007669"/>
    <property type="project" value="InterPro"/>
</dbReference>
<comment type="caution">
    <text evidence="8">The sequence shown here is derived from an EMBL/GenBank/DDBJ whole genome shotgun (WGS) entry which is preliminary data.</text>
</comment>
<evidence type="ECO:0000256" key="3">
    <source>
        <dbReference type="ARBA" id="ARBA00023082"/>
    </source>
</evidence>
<evidence type="ECO:0000256" key="5">
    <source>
        <dbReference type="ARBA" id="ARBA00023163"/>
    </source>
</evidence>
<dbReference type="EMBL" id="CABFMQ020000098">
    <property type="protein sequence ID" value="VTZ51558.1"/>
    <property type="molecule type" value="Genomic_DNA"/>
</dbReference>
<evidence type="ECO:0000256" key="4">
    <source>
        <dbReference type="ARBA" id="ARBA00023125"/>
    </source>
</evidence>
<evidence type="ECO:0000256" key="1">
    <source>
        <dbReference type="ARBA" id="ARBA00010641"/>
    </source>
</evidence>
<gene>
    <name evidence="8" type="primary">sigF</name>
    <name evidence="8" type="ORF">MPC4_40155</name>
</gene>
<dbReference type="GO" id="GO:0016987">
    <property type="term" value="F:sigma factor activity"/>
    <property type="evidence" value="ECO:0007669"/>
    <property type="project" value="UniProtKB-KW"/>
</dbReference>
<proteinExistence type="inferred from homology"/>
<dbReference type="InterPro" id="IPR013325">
    <property type="entry name" value="RNA_pol_sigma_r2"/>
</dbReference>
<dbReference type="NCBIfam" id="TIGR02937">
    <property type="entry name" value="sigma70-ECF"/>
    <property type="match status" value="1"/>
</dbReference>
<keyword evidence="4" id="KW-0238">DNA-binding</keyword>
<dbReference type="SUPFAM" id="SSF88659">
    <property type="entry name" value="Sigma3 and sigma4 domains of RNA polymerase sigma factors"/>
    <property type="match status" value="1"/>
</dbReference>
<dbReference type="InterPro" id="IPR013249">
    <property type="entry name" value="RNA_pol_sigma70_r4_t2"/>
</dbReference>
<dbReference type="NCBIfam" id="NF009165">
    <property type="entry name" value="PRK12512.1"/>
    <property type="match status" value="1"/>
</dbReference>
<sequence>MKDGARVRVEDREKEWAGLMRASNAGDAAAYRRLLLELTPALRAFARKGVVRAGAAIADAEDVLQETLLAVHLKRQTWDQDAPLSPWLFAIARHKLIDALRRRGRRIELSIDDFAEVLPGGSDDSESIVSDVSRHLDGLPPGQRNVVRCIAVEGASIDETATLLSMSNGAVRVALHRGLAALAAKFRRVES</sequence>
<dbReference type="RefSeq" id="WP_174513332.1">
    <property type="nucleotide sequence ID" value="NZ_CABFMQ020000098.1"/>
</dbReference>
<name>A0A8B6MBV3_METTU</name>
<dbReference type="Proteomes" id="UP000485880">
    <property type="component" value="Unassembled WGS sequence"/>
</dbReference>
<dbReference type="Gene3D" id="1.10.10.10">
    <property type="entry name" value="Winged helix-like DNA-binding domain superfamily/Winged helix DNA-binding domain"/>
    <property type="match status" value="1"/>
</dbReference>
<reference evidence="8 9" key="1">
    <citation type="submission" date="2019-05" db="EMBL/GenBank/DDBJ databases">
        <authorList>
            <person name="Farhan Ul Haque M."/>
        </authorList>
    </citation>
    <scope>NUCLEOTIDE SEQUENCE [LARGE SCALE GENOMIC DNA]</scope>
    <source>
        <strain evidence="8">2</strain>
    </source>
</reference>
<dbReference type="InterPro" id="IPR014284">
    <property type="entry name" value="RNA_pol_sigma-70_dom"/>
</dbReference>
<dbReference type="InterPro" id="IPR036388">
    <property type="entry name" value="WH-like_DNA-bd_sf"/>
</dbReference>
<keyword evidence="3" id="KW-0731">Sigma factor</keyword>
<dbReference type="Pfam" id="PF08281">
    <property type="entry name" value="Sigma70_r4_2"/>
    <property type="match status" value="1"/>
</dbReference>
<keyword evidence="5" id="KW-0804">Transcription</keyword>
<evidence type="ECO:0000313" key="8">
    <source>
        <dbReference type="EMBL" id="VTZ51558.1"/>
    </source>
</evidence>
<dbReference type="Gene3D" id="1.10.1740.10">
    <property type="match status" value="1"/>
</dbReference>
<dbReference type="AlphaFoldDB" id="A0A8B6MBV3"/>